<gene>
    <name evidence="1" type="ORF">Cph01nite_11540</name>
</gene>
<evidence type="ECO:0000313" key="1">
    <source>
        <dbReference type="EMBL" id="GIG39392.1"/>
    </source>
</evidence>
<sequence>MPTPVPDLVVLGPPGHGVTGYAADLAAAVRSRRPDVRVLEVEDPTALVELAGRGRPLHLHVTDHLLGRSALEAADVVEAVATRCALSLTLHDVPQASDGPGRLERRASGYRRMALAARLVVVSSEHERALLHEHVGAGVAATAHVVPLGSAAPVPTVPAPGGPVVERAEGLRVLLAGWVYPGKGHLEAARSAVEAAAGLSGDRAAVTVVAVGGASPGHESELLDLRAAVRSVGAELQVTGVLSRDAYRAQLAGPGVPVVAHQHVSASRTLLEWAEHGRRAVVLRSRYTEEMAALRPGLVEVVDPSGLATAIAAAWGAPERTWLPATADLRPDLADAAAAHLAIWEAA</sequence>
<dbReference type="SUPFAM" id="SSF53756">
    <property type="entry name" value="UDP-Glycosyltransferase/glycogen phosphorylase"/>
    <property type="match status" value="1"/>
</dbReference>
<accession>A0ABQ4DJ70</accession>
<proteinExistence type="predicted"/>
<name>A0ABQ4DJ70_9CELL</name>
<evidence type="ECO:0000313" key="2">
    <source>
        <dbReference type="Proteomes" id="UP000614741"/>
    </source>
</evidence>
<protein>
    <recommendedName>
        <fullName evidence="3">D-inositol 3-phosphate glycosyltransferase</fullName>
    </recommendedName>
</protein>
<organism evidence="1 2">
    <name type="scientific">Cellulomonas phragmiteti</name>
    <dbReference type="NCBI Taxonomy" id="478780"/>
    <lineage>
        <taxon>Bacteria</taxon>
        <taxon>Bacillati</taxon>
        <taxon>Actinomycetota</taxon>
        <taxon>Actinomycetes</taxon>
        <taxon>Micrococcales</taxon>
        <taxon>Cellulomonadaceae</taxon>
        <taxon>Cellulomonas</taxon>
    </lineage>
</organism>
<evidence type="ECO:0008006" key="3">
    <source>
        <dbReference type="Google" id="ProtNLM"/>
    </source>
</evidence>
<dbReference type="EMBL" id="BONP01000005">
    <property type="protein sequence ID" value="GIG39392.1"/>
    <property type="molecule type" value="Genomic_DNA"/>
</dbReference>
<dbReference type="Proteomes" id="UP000614741">
    <property type="component" value="Unassembled WGS sequence"/>
</dbReference>
<comment type="caution">
    <text evidence="1">The sequence shown here is derived from an EMBL/GenBank/DDBJ whole genome shotgun (WGS) entry which is preliminary data.</text>
</comment>
<dbReference type="RefSeq" id="WP_203672126.1">
    <property type="nucleotide sequence ID" value="NZ_BONP01000005.1"/>
</dbReference>
<reference evidence="1 2" key="1">
    <citation type="submission" date="2021-01" db="EMBL/GenBank/DDBJ databases">
        <title>Whole genome shotgun sequence of Cellulomonas phragmiteti NBRC 110785.</title>
        <authorList>
            <person name="Komaki H."/>
            <person name="Tamura T."/>
        </authorList>
    </citation>
    <scope>NUCLEOTIDE SEQUENCE [LARGE SCALE GENOMIC DNA]</scope>
    <source>
        <strain evidence="1 2">NBRC 110785</strain>
    </source>
</reference>
<keyword evidence="2" id="KW-1185">Reference proteome</keyword>